<sequence length="82" mass="8878">VLVLACVQVLSGFKVCCNEVVELEALHVHSLLRTLLCCFADISNSRLSRRLIKELRNVDSGAPVLLISSARACMSAGTFTSE</sequence>
<organism evidence="1 2">
    <name type="scientific">Conger conger</name>
    <name type="common">Conger eel</name>
    <name type="synonym">Muraena conger</name>
    <dbReference type="NCBI Taxonomy" id="82655"/>
    <lineage>
        <taxon>Eukaryota</taxon>
        <taxon>Metazoa</taxon>
        <taxon>Chordata</taxon>
        <taxon>Craniata</taxon>
        <taxon>Vertebrata</taxon>
        <taxon>Euteleostomi</taxon>
        <taxon>Actinopterygii</taxon>
        <taxon>Neopterygii</taxon>
        <taxon>Teleostei</taxon>
        <taxon>Anguilliformes</taxon>
        <taxon>Congridae</taxon>
        <taxon>Conger</taxon>
    </lineage>
</organism>
<reference evidence="1" key="1">
    <citation type="journal article" date="2023" name="Science">
        <title>Genome structures resolve the early diversification of teleost fishes.</title>
        <authorList>
            <person name="Parey E."/>
            <person name="Louis A."/>
            <person name="Montfort J."/>
            <person name="Bouchez O."/>
            <person name="Roques C."/>
            <person name="Iampietro C."/>
            <person name="Lluch J."/>
            <person name="Castinel A."/>
            <person name="Donnadieu C."/>
            <person name="Desvignes T."/>
            <person name="Floi Bucao C."/>
            <person name="Jouanno E."/>
            <person name="Wen M."/>
            <person name="Mejri S."/>
            <person name="Dirks R."/>
            <person name="Jansen H."/>
            <person name="Henkel C."/>
            <person name="Chen W.J."/>
            <person name="Zahm M."/>
            <person name="Cabau C."/>
            <person name="Klopp C."/>
            <person name="Thompson A.W."/>
            <person name="Robinson-Rechavi M."/>
            <person name="Braasch I."/>
            <person name="Lecointre G."/>
            <person name="Bobe J."/>
            <person name="Postlethwait J.H."/>
            <person name="Berthelot C."/>
            <person name="Roest Crollius H."/>
            <person name="Guiguen Y."/>
        </authorList>
    </citation>
    <scope>NUCLEOTIDE SEQUENCE</scope>
    <source>
        <strain evidence="1">Concon-B</strain>
    </source>
</reference>
<protein>
    <submittedName>
        <fullName evidence="1">Uncharacterized protein</fullName>
    </submittedName>
</protein>
<name>A0A9Q1D386_CONCO</name>
<evidence type="ECO:0000313" key="1">
    <source>
        <dbReference type="EMBL" id="KAJ8256647.1"/>
    </source>
</evidence>
<evidence type="ECO:0000313" key="2">
    <source>
        <dbReference type="Proteomes" id="UP001152803"/>
    </source>
</evidence>
<feature type="non-terminal residue" evidence="1">
    <location>
        <position position="82"/>
    </location>
</feature>
<gene>
    <name evidence="1" type="ORF">COCON_G00187990</name>
</gene>
<accession>A0A9Q1D386</accession>
<proteinExistence type="predicted"/>
<dbReference type="AlphaFoldDB" id="A0A9Q1D386"/>
<comment type="caution">
    <text evidence="1">The sequence shown here is derived from an EMBL/GenBank/DDBJ whole genome shotgun (WGS) entry which is preliminary data.</text>
</comment>
<dbReference type="EMBL" id="JAFJMO010000014">
    <property type="protein sequence ID" value="KAJ8256647.1"/>
    <property type="molecule type" value="Genomic_DNA"/>
</dbReference>
<keyword evidence="2" id="KW-1185">Reference proteome</keyword>
<dbReference type="Proteomes" id="UP001152803">
    <property type="component" value="Unassembled WGS sequence"/>
</dbReference>